<feature type="coiled-coil region" evidence="7">
    <location>
        <begin position="985"/>
        <end position="1026"/>
    </location>
</feature>
<dbReference type="GO" id="GO:0016887">
    <property type="term" value="F:ATP hydrolysis activity"/>
    <property type="evidence" value="ECO:0007669"/>
    <property type="project" value="InterPro"/>
</dbReference>
<evidence type="ECO:0000313" key="11">
    <source>
        <dbReference type="Proteomes" id="UP000182635"/>
    </source>
</evidence>
<dbReference type="GO" id="GO:0006260">
    <property type="term" value="P:DNA replication"/>
    <property type="evidence" value="ECO:0007669"/>
    <property type="project" value="UniProtKB-UniRule"/>
</dbReference>
<dbReference type="InterPro" id="IPR024704">
    <property type="entry name" value="SMC"/>
</dbReference>
<sequence>MRIKSLTLSGFKSFADKTTIEFQDGLTGVVGPNGSGKSNIIEGLRWVLGEQSAKNLRGGKMPDVIFAGSQTRAPLNRCMVQAVFDNTDHYLKNQQDDVTITRKIYRNGDSEYLINGKQARLRDIVDLFTDTGVGRESFSIISQGSVEEIFNSKPQDRRMLIEEAAGIVKYKKEKSKAKTELSETTDHLDRVSDILLELERQKDPLEEQASIAHDYLEQKKQYEHYELSRLVLEIKETSALKEEVQGKLEEIRSIAKKHQRNANLSEEKNRRLHEKQQTLEEKLDEAQKELIELTRQKEKLASKRDLSDHDSEFFEQRIAEQKEAVKNDQFARKEASASLVKLKRTVQSESEEKAKLEEKLEKLRETRNSSDSDLESQIEDVRNKIMVMLQAKATFENQLEYNEKEKLRVSDTKEAAKKRSGELSTHLKELEQKKESLQQKFDLKDEELKSFTENYQNDQQLQLKISRRHEDAQRRWLEASGVFQQAKARYDSKKQIQADYSGYYQGVKSVMRAKNLNGIIGPVAEVFEVPKKLAKAVETALGSSLQNIVVRDVSDAKAAIRYLTQNKLGRATFLPRTTVKQRFLSENQVRLVQNVEGFIGVGCDLIACDDDDLPVLRHLLGAVIFAENLDSATEIAKILNHSVKVVSLAGDVVNAGGSMSGGENKHQGEGLIEQKQSLEKLGADIETMTQKLAEMEIDGAKLRKRLEEINEKLGRSQTERERLEKERSEAKTLLDEILLEYAKKEQEKSVYDADLENSRVNETRFLEAKKAAQAKLEELEVKIKASQNLLEEKSAFQKNKASEQAKLDAEIAEDAGRLAVLTERIQSLSIRVKENEFQIAQADERIEKNGERIRQLENESKSMLLSKDELIEKEKEADERCLKLEKEVSRMQEERSALHENVKKSETELTRANELLRAAMDERSTLSAKDGSLQATLRQNLDELAEHYAMTYESAEQKNTEEDLDFVKKKVKLLKLGIDELGDVNVNAIAQFEEVNERYEFLRQQQDDLLEAKEQLLLSMEEMDEEVKRRFKVTFNKVSSAFTEIFPEVFGGGHAELSLTDPQNLLETGIEIMAAPPGKKYRQLSLLSGGERSLTAIVLLFAILKVKPVPFAILDEAEAALDDANVARYSQYLRKFDGQTQFIVITHRKGTMMQADVLYGVTMQESGVSKMVSVSLDDYD</sequence>
<dbReference type="HAMAP" id="MF_01894">
    <property type="entry name" value="Smc_prok"/>
    <property type="match status" value="1"/>
</dbReference>
<dbReference type="Gene3D" id="3.30.70.1620">
    <property type="match status" value="1"/>
</dbReference>
<dbReference type="Gene3D" id="3.40.50.300">
    <property type="entry name" value="P-loop containing nucleotide triphosphate hydrolases"/>
    <property type="match status" value="2"/>
</dbReference>
<dbReference type="GO" id="GO:0007059">
    <property type="term" value="P:chromosome segregation"/>
    <property type="evidence" value="ECO:0007669"/>
    <property type="project" value="UniProtKB-UniRule"/>
</dbReference>
<dbReference type="GO" id="GO:0007062">
    <property type="term" value="P:sister chromatid cohesion"/>
    <property type="evidence" value="ECO:0007669"/>
    <property type="project" value="InterPro"/>
</dbReference>
<dbReference type="GO" id="GO:0003677">
    <property type="term" value="F:DNA binding"/>
    <property type="evidence" value="ECO:0007669"/>
    <property type="project" value="UniProtKB-UniRule"/>
</dbReference>
<dbReference type="OrthoDB" id="9808768at2"/>
<dbReference type="SUPFAM" id="SSF75553">
    <property type="entry name" value="Smc hinge domain"/>
    <property type="match status" value="1"/>
</dbReference>
<feature type="coiled-coil region" evidence="7">
    <location>
        <begin position="678"/>
        <end position="789"/>
    </location>
</feature>
<dbReference type="NCBIfam" id="TIGR02168">
    <property type="entry name" value="SMC_prok_B"/>
    <property type="match status" value="1"/>
</dbReference>
<feature type="coiled-coil region" evidence="7">
    <location>
        <begin position="332"/>
        <end position="373"/>
    </location>
</feature>
<evidence type="ECO:0000256" key="7">
    <source>
        <dbReference type="HAMAP-Rule" id="MF_01894"/>
    </source>
</evidence>
<dbReference type="FunFam" id="3.40.50.300:FF:000984">
    <property type="entry name" value="Chromosome partition protein Smc"/>
    <property type="match status" value="1"/>
</dbReference>
<dbReference type="AlphaFoldDB" id="A0A1I2PWX3"/>
<comment type="subcellular location">
    <subcellularLocation>
        <location evidence="1 7">Cytoplasm</location>
    </subcellularLocation>
</comment>
<keyword evidence="2 7" id="KW-0963">Cytoplasm</keyword>
<proteinExistence type="inferred from homology"/>
<feature type="coiled-coil region" evidence="7">
    <location>
        <begin position="413"/>
        <end position="454"/>
    </location>
</feature>
<dbReference type="PIRSF" id="PIRSF005719">
    <property type="entry name" value="SMC"/>
    <property type="match status" value="1"/>
</dbReference>
<comment type="subunit">
    <text evidence="7">Homodimer.</text>
</comment>
<evidence type="ECO:0000256" key="3">
    <source>
        <dbReference type="ARBA" id="ARBA00022741"/>
    </source>
</evidence>
<dbReference type="RefSeq" id="WP_046922539.1">
    <property type="nucleotide sequence ID" value="NZ_AYYL01000002.1"/>
</dbReference>
<evidence type="ECO:0000256" key="2">
    <source>
        <dbReference type="ARBA" id="ARBA00022490"/>
    </source>
</evidence>
<gene>
    <name evidence="7" type="primary">smc</name>
    <name evidence="10" type="ORF">SAMN02910432_00351</name>
</gene>
<dbReference type="GO" id="GO:0005737">
    <property type="term" value="C:cytoplasm"/>
    <property type="evidence" value="ECO:0007669"/>
    <property type="project" value="UniProtKB-SubCell"/>
</dbReference>
<feature type="region of interest" description="Disordered" evidence="8">
    <location>
        <begin position="257"/>
        <end position="276"/>
    </location>
</feature>
<dbReference type="FunFam" id="3.40.50.300:FF:000901">
    <property type="entry name" value="Chromosome partition protein Smc"/>
    <property type="match status" value="1"/>
</dbReference>
<name>A0A1I2PWX3_9LACO</name>
<dbReference type="GO" id="GO:0005524">
    <property type="term" value="F:ATP binding"/>
    <property type="evidence" value="ECO:0007669"/>
    <property type="project" value="UniProtKB-UniRule"/>
</dbReference>
<dbReference type="InterPro" id="IPR003395">
    <property type="entry name" value="RecF/RecN/SMC_N"/>
</dbReference>
<dbReference type="EMBL" id="FOPI01000005">
    <property type="protein sequence ID" value="SFG20528.1"/>
    <property type="molecule type" value="Genomic_DNA"/>
</dbReference>
<evidence type="ECO:0000256" key="8">
    <source>
        <dbReference type="SAM" id="MobiDB-lite"/>
    </source>
</evidence>
<dbReference type="InterPro" id="IPR027417">
    <property type="entry name" value="P-loop_NTPase"/>
</dbReference>
<comment type="similarity">
    <text evidence="7">Belongs to the SMC family.</text>
</comment>
<dbReference type="InterPro" id="IPR011890">
    <property type="entry name" value="SMC_prok"/>
</dbReference>
<evidence type="ECO:0000256" key="1">
    <source>
        <dbReference type="ARBA" id="ARBA00004496"/>
    </source>
</evidence>
<feature type="domain" description="SMC hinge" evidence="9">
    <location>
        <begin position="517"/>
        <end position="636"/>
    </location>
</feature>
<reference evidence="11" key="1">
    <citation type="submission" date="2016-10" db="EMBL/GenBank/DDBJ databases">
        <authorList>
            <person name="Varghese N."/>
            <person name="Submissions S."/>
        </authorList>
    </citation>
    <scope>NUCLEOTIDE SEQUENCE [LARGE SCALE GENOMIC DNA]</scope>
    <source>
        <strain evidence="11">DSM 20403</strain>
    </source>
</reference>
<organism evidence="10 11">
    <name type="scientific">Ligilactobacillus ruminis DSM 20403 = NBRC 102161</name>
    <dbReference type="NCBI Taxonomy" id="1423798"/>
    <lineage>
        <taxon>Bacteria</taxon>
        <taxon>Bacillati</taxon>
        <taxon>Bacillota</taxon>
        <taxon>Bacilli</taxon>
        <taxon>Lactobacillales</taxon>
        <taxon>Lactobacillaceae</taxon>
        <taxon>Ligilactobacillus</taxon>
    </lineage>
</organism>
<dbReference type="GO" id="GO:0005694">
    <property type="term" value="C:chromosome"/>
    <property type="evidence" value="ECO:0007669"/>
    <property type="project" value="InterPro"/>
</dbReference>
<dbReference type="SMART" id="SM00968">
    <property type="entry name" value="SMC_hinge"/>
    <property type="match status" value="1"/>
</dbReference>
<keyword evidence="5 7" id="KW-0175">Coiled coil</keyword>
<evidence type="ECO:0000256" key="5">
    <source>
        <dbReference type="ARBA" id="ARBA00023054"/>
    </source>
</evidence>
<feature type="compositionally biased region" description="Basic and acidic residues" evidence="8">
    <location>
        <begin position="265"/>
        <end position="276"/>
    </location>
</feature>
<dbReference type="CDD" id="cd03278">
    <property type="entry name" value="ABC_SMC_barmotin"/>
    <property type="match status" value="2"/>
</dbReference>
<dbReference type="PANTHER" id="PTHR43977">
    <property type="entry name" value="STRUCTURAL MAINTENANCE OF CHROMOSOMES PROTEIN 3"/>
    <property type="match status" value="1"/>
</dbReference>
<keyword evidence="4 7" id="KW-0067">ATP-binding</keyword>
<dbReference type="InterPro" id="IPR036277">
    <property type="entry name" value="SMC_hinge_sf"/>
</dbReference>
<keyword evidence="6 7" id="KW-0238">DNA-binding</keyword>
<evidence type="ECO:0000259" key="9">
    <source>
        <dbReference type="SMART" id="SM00968"/>
    </source>
</evidence>
<comment type="domain">
    <text evidence="7">Contains large globular domains required for ATP hydrolysis at each terminus and a third globular domain forming a flexible hinge near the middle of the molecule. These domains are separated by coiled-coil structures.</text>
</comment>
<evidence type="ECO:0000256" key="6">
    <source>
        <dbReference type="ARBA" id="ARBA00023125"/>
    </source>
</evidence>
<dbReference type="SUPFAM" id="SSF52540">
    <property type="entry name" value="P-loop containing nucleoside triphosphate hydrolases"/>
    <property type="match status" value="1"/>
</dbReference>
<accession>A0A1I2PWX3</accession>
<comment type="function">
    <text evidence="7">Required for chromosome condensation and partitioning.</text>
</comment>
<evidence type="ECO:0000313" key="10">
    <source>
        <dbReference type="EMBL" id="SFG20528.1"/>
    </source>
</evidence>
<dbReference type="GO" id="GO:0030261">
    <property type="term" value="P:chromosome condensation"/>
    <property type="evidence" value="ECO:0007669"/>
    <property type="project" value="InterPro"/>
</dbReference>
<dbReference type="Pfam" id="PF02463">
    <property type="entry name" value="SMC_N"/>
    <property type="match status" value="1"/>
</dbReference>
<feature type="coiled-coil region" evidence="7">
    <location>
        <begin position="839"/>
        <end position="922"/>
    </location>
</feature>
<keyword evidence="3 7" id="KW-0547">Nucleotide-binding</keyword>
<dbReference type="InterPro" id="IPR010935">
    <property type="entry name" value="SMC_hinge"/>
</dbReference>
<dbReference type="Pfam" id="PF06470">
    <property type="entry name" value="SMC_hinge"/>
    <property type="match status" value="1"/>
</dbReference>
<evidence type="ECO:0000256" key="4">
    <source>
        <dbReference type="ARBA" id="ARBA00022840"/>
    </source>
</evidence>
<dbReference type="Proteomes" id="UP000182635">
    <property type="component" value="Unassembled WGS sequence"/>
</dbReference>
<protein>
    <recommendedName>
        <fullName evidence="7">Chromosome partition protein Smc</fullName>
    </recommendedName>
</protein>
<feature type="binding site" evidence="7">
    <location>
        <begin position="32"/>
        <end position="39"/>
    </location>
    <ligand>
        <name>ATP</name>
        <dbReference type="ChEBI" id="CHEBI:30616"/>
    </ligand>
</feature>
<dbReference type="Gene3D" id="1.20.1060.20">
    <property type="match status" value="1"/>
</dbReference>